<reference evidence="3 4" key="1">
    <citation type="submission" date="2019-02" db="EMBL/GenBank/DDBJ databases">
        <title>Bacterial novel species isolated from soil.</title>
        <authorList>
            <person name="Jung H.-Y."/>
        </authorList>
    </citation>
    <scope>NUCLEOTIDE SEQUENCE [LARGE SCALE GENOMIC DNA]</scope>
    <source>
        <strain evidence="3 4">1-3-3-3</strain>
    </source>
</reference>
<evidence type="ECO:0000259" key="2">
    <source>
        <dbReference type="PROSITE" id="PS50110"/>
    </source>
</evidence>
<dbReference type="Gene3D" id="3.40.50.2300">
    <property type="match status" value="1"/>
</dbReference>
<sequence>MTPLPCILLVDDDQTNNFLNKTLLTRLGVAERQLVALDGQQALSQLQEHCVPPTADCPALILLDVNMPGMNGVQFLEAYQHLPQARQRAAVIVMLTTSLHPRDVERVQKLNIVDGFLNKPLTVEKINGVLRQHFDRTLPVE</sequence>
<dbReference type="PANTHER" id="PTHR44520:SF2">
    <property type="entry name" value="RESPONSE REGULATOR RCP1"/>
    <property type="match status" value="1"/>
</dbReference>
<dbReference type="SUPFAM" id="SSF52172">
    <property type="entry name" value="CheY-like"/>
    <property type="match status" value="1"/>
</dbReference>
<dbReference type="PANTHER" id="PTHR44520">
    <property type="entry name" value="RESPONSE REGULATOR RCP1-RELATED"/>
    <property type="match status" value="1"/>
</dbReference>
<dbReference type="Pfam" id="PF00072">
    <property type="entry name" value="Response_reg"/>
    <property type="match status" value="1"/>
</dbReference>
<organism evidence="3 4">
    <name type="scientific">Hymenobacter persicinus</name>
    <dbReference type="NCBI Taxonomy" id="2025506"/>
    <lineage>
        <taxon>Bacteria</taxon>
        <taxon>Pseudomonadati</taxon>
        <taxon>Bacteroidota</taxon>
        <taxon>Cytophagia</taxon>
        <taxon>Cytophagales</taxon>
        <taxon>Hymenobacteraceae</taxon>
        <taxon>Hymenobacter</taxon>
    </lineage>
</organism>
<gene>
    <name evidence="3" type="ORF">EWM57_18185</name>
</gene>
<dbReference type="Proteomes" id="UP000294155">
    <property type="component" value="Unassembled WGS sequence"/>
</dbReference>
<comment type="caution">
    <text evidence="3">The sequence shown here is derived from an EMBL/GenBank/DDBJ whole genome shotgun (WGS) entry which is preliminary data.</text>
</comment>
<accession>A0A4Q5L7E6</accession>
<dbReference type="InterPro" id="IPR052893">
    <property type="entry name" value="TCS_response_regulator"/>
</dbReference>
<evidence type="ECO:0000313" key="4">
    <source>
        <dbReference type="Proteomes" id="UP000294155"/>
    </source>
</evidence>
<dbReference type="PROSITE" id="PS50110">
    <property type="entry name" value="RESPONSE_REGULATORY"/>
    <property type="match status" value="1"/>
</dbReference>
<keyword evidence="4" id="KW-1185">Reference proteome</keyword>
<dbReference type="InterPro" id="IPR001789">
    <property type="entry name" value="Sig_transdc_resp-reg_receiver"/>
</dbReference>
<dbReference type="SMART" id="SM00448">
    <property type="entry name" value="REC"/>
    <property type="match status" value="1"/>
</dbReference>
<feature type="domain" description="Response regulatory" evidence="2">
    <location>
        <begin position="6"/>
        <end position="134"/>
    </location>
</feature>
<dbReference type="RefSeq" id="WP_129922690.1">
    <property type="nucleotide sequence ID" value="NZ_SEWE01000053.1"/>
</dbReference>
<evidence type="ECO:0000256" key="1">
    <source>
        <dbReference type="PROSITE-ProRule" id="PRU00169"/>
    </source>
</evidence>
<protein>
    <submittedName>
        <fullName evidence="3">Response regulator</fullName>
    </submittedName>
</protein>
<keyword evidence="1" id="KW-0597">Phosphoprotein</keyword>
<feature type="modified residue" description="4-aspartylphosphate" evidence="1">
    <location>
        <position position="64"/>
    </location>
</feature>
<dbReference type="InterPro" id="IPR011006">
    <property type="entry name" value="CheY-like_superfamily"/>
</dbReference>
<evidence type="ECO:0000313" key="3">
    <source>
        <dbReference type="EMBL" id="RYU76724.1"/>
    </source>
</evidence>
<proteinExistence type="predicted"/>
<dbReference type="OrthoDB" id="1524091at2"/>
<name>A0A4Q5L7E6_9BACT</name>
<dbReference type="GO" id="GO:0000160">
    <property type="term" value="P:phosphorelay signal transduction system"/>
    <property type="evidence" value="ECO:0007669"/>
    <property type="project" value="InterPro"/>
</dbReference>
<dbReference type="AlphaFoldDB" id="A0A4Q5L7E6"/>
<dbReference type="EMBL" id="SEWE01000053">
    <property type="protein sequence ID" value="RYU76724.1"/>
    <property type="molecule type" value="Genomic_DNA"/>
</dbReference>